<organism evidence="2 3">
    <name type="scientific">Durusdinium trenchii</name>
    <dbReference type="NCBI Taxonomy" id="1381693"/>
    <lineage>
        <taxon>Eukaryota</taxon>
        <taxon>Sar</taxon>
        <taxon>Alveolata</taxon>
        <taxon>Dinophyceae</taxon>
        <taxon>Suessiales</taxon>
        <taxon>Symbiodiniaceae</taxon>
        <taxon>Durusdinium</taxon>
    </lineage>
</organism>
<feature type="region of interest" description="Disordered" evidence="1">
    <location>
        <begin position="56"/>
        <end position="90"/>
    </location>
</feature>
<accession>A0ABP0N3J0</accession>
<feature type="compositionally biased region" description="Acidic residues" evidence="1">
    <location>
        <begin position="67"/>
        <end position="82"/>
    </location>
</feature>
<gene>
    <name evidence="2" type="ORF">CCMP2556_LOCUS28742</name>
</gene>
<name>A0ABP0N3J0_9DINO</name>
<comment type="caution">
    <text evidence="2">The sequence shown here is derived from an EMBL/GenBank/DDBJ whole genome shotgun (WGS) entry which is preliminary data.</text>
</comment>
<dbReference type="Proteomes" id="UP001642484">
    <property type="component" value="Unassembled WGS sequence"/>
</dbReference>
<proteinExistence type="predicted"/>
<reference evidence="2 3" key="1">
    <citation type="submission" date="2024-02" db="EMBL/GenBank/DDBJ databases">
        <authorList>
            <person name="Chen Y."/>
            <person name="Shah S."/>
            <person name="Dougan E. K."/>
            <person name="Thang M."/>
            <person name="Chan C."/>
        </authorList>
    </citation>
    <scope>NUCLEOTIDE SEQUENCE [LARGE SCALE GENOMIC DNA]</scope>
</reference>
<sequence>MNGKTVQVEGIKVKNTFIDFDAEDEDDVPSAGVALSKRQFSEPAPMGRQMTALRQCSSGMHAQMEAVGEEEQDDEQDGEDADLNGTSPLNRQLLPERSFLVKQGIPKQFPFCLFSCECH</sequence>
<keyword evidence="3" id="KW-1185">Reference proteome</keyword>
<evidence type="ECO:0000313" key="2">
    <source>
        <dbReference type="EMBL" id="CAK9058321.1"/>
    </source>
</evidence>
<protein>
    <submittedName>
        <fullName evidence="2">Uncharacterized protein</fullName>
    </submittedName>
</protein>
<dbReference type="EMBL" id="CAXAMN010021361">
    <property type="protein sequence ID" value="CAK9058321.1"/>
    <property type="molecule type" value="Genomic_DNA"/>
</dbReference>
<evidence type="ECO:0000256" key="1">
    <source>
        <dbReference type="SAM" id="MobiDB-lite"/>
    </source>
</evidence>
<evidence type="ECO:0000313" key="3">
    <source>
        <dbReference type="Proteomes" id="UP001642484"/>
    </source>
</evidence>